<reference evidence="3 4" key="1">
    <citation type="submission" date="2016-03" db="EMBL/GenBank/DDBJ databases">
        <title>Acetic acid bacteria sequencing.</title>
        <authorList>
            <person name="Brandt J."/>
            <person name="Jakob F."/>
            <person name="Vogel R.F."/>
        </authorList>
    </citation>
    <scope>NUCLEOTIDE SEQUENCE [LARGE SCALE GENOMIC DNA]</scope>
    <source>
        <strain evidence="3 4">TMW2.1153</strain>
    </source>
</reference>
<protein>
    <recommendedName>
        <fullName evidence="2">Bacterial HORMA domain-containing protein</fullName>
    </recommendedName>
</protein>
<feature type="region of interest" description="Disordered" evidence="1">
    <location>
        <begin position="137"/>
        <end position="162"/>
    </location>
</feature>
<dbReference type="InterPro" id="IPR041162">
    <property type="entry name" value="Bact_HORMA_1"/>
</dbReference>
<dbReference type="KEGG" id="aace:A0U92_15425"/>
<name>A0A1U9KJD0_ACEAC</name>
<dbReference type="RefSeq" id="WP_077813927.1">
    <property type="nucleotide sequence ID" value="NZ_CP014692.1"/>
</dbReference>
<proteinExistence type="predicted"/>
<gene>
    <name evidence="3" type="ORF">A0U92_15425</name>
</gene>
<dbReference type="AlphaFoldDB" id="A0A1U9KJD0"/>
<keyword evidence="4" id="KW-1185">Reference proteome</keyword>
<dbReference type="Proteomes" id="UP000188937">
    <property type="component" value="Chromosome"/>
</dbReference>
<evidence type="ECO:0000256" key="1">
    <source>
        <dbReference type="SAM" id="MobiDB-lite"/>
    </source>
</evidence>
<accession>A0A1U9KJD0</accession>
<evidence type="ECO:0000259" key="2">
    <source>
        <dbReference type="Pfam" id="PF18138"/>
    </source>
</evidence>
<dbReference type="STRING" id="435.A0U92_15425"/>
<dbReference type="EMBL" id="CP014692">
    <property type="protein sequence ID" value="AQS85924.1"/>
    <property type="molecule type" value="Genomic_DNA"/>
</dbReference>
<dbReference type="OrthoDB" id="7472446at2"/>
<feature type="compositionally biased region" description="Basic and acidic residues" evidence="1">
    <location>
        <begin position="137"/>
        <end position="148"/>
    </location>
</feature>
<evidence type="ECO:0000313" key="3">
    <source>
        <dbReference type="EMBL" id="AQS85924.1"/>
    </source>
</evidence>
<evidence type="ECO:0000313" key="4">
    <source>
        <dbReference type="Proteomes" id="UP000188937"/>
    </source>
</evidence>
<dbReference type="Pfam" id="PF18138">
    <property type="entry name" value="bacHORMA_1"/>
    <property type="match status" value="1"/>
</dbReference>
<sequence length="162" mass="18167">MSYTTTQTSTYTTTDVEAVLRRITADLVMIASSSGATTEARAREWAHDIELLAKNDYLNFVDLTLISNGNEYKAARYYVDASGGLANDRPGNARWPRIEGAWLRITLSYKNSYDLTAQQKLAGKMKISWTPSDDDISHADLTEGDGREYSSNGYGMRRKDYN</sequence>
<feature type="domain" description="Bacterial HORMA" evidence="2">
    <location>
        <begin position="1"/>
        <end position="162"/>
    </location>
</feature>
<organism evidence="3 4">
    <name type="scientific">Acetobacter aceti</name>
    <dbReference type="NCBI Taxonomy" id="435"/>
    <lineage>
        <taxon>Bacteria</taxon>
        <taxon>Pseudomonadati</taxon>
        <taxon>Pseudomonadota</taxon>
        <taxon>Alphaproteobacteria</taxon>
        <taxon>Acetobacterales</taxon>
        <taxon>Acetobacteraceae</taxon>
        <taxon>Acetobacter</taxon>
        <taxon>Acetobacter subgen. Acetobacter</taxon>
    </lineage>
</organism>